<evidence type="ECO:0000313" key="1">
    <source>
        <dbReference type="EMBL" id="AFM24569.1"/>
    </source>
</evidence>
<proteinExistence type="predicted"/>
<evidence type="ECO:0000313" key="2">
    <source>
        <dbReference type="Proteomes" id="UP000006055"/>
    </source>
</evidence>
<name>I4C4S8_DESTA</name>
<dbReference type="EMBL" id="CP003360">
    <property type="protein sequence ID" value="AFM24569.1"/>
    <property type="molecule type" value="Genomic_DNA"/>
</dbReference>
<sequence>MEIKLKTAPPDAETAMIVDEFGASWDYLGTEVADGISLATTQAADGEVIRGFYRDGALFIVNLQDAKKYFCSIHSDGYRDLRQIEPSHVRAF</sequence>
<dbReference type="HOGENOM" id="CLU_2408522_0_0_7"/>
<dbReference type="RefSeq" id="WP_014809714.1">
    <property type="nucleotide sequence ID" value="NC_018025.1"/>
</dbReference>
<protein>
    <submittedName>
        <fullName evidence="1">Uncharacterized protein</fullName>
    </submittedName>
</protein>
<dbReference type="STRING" id="706587.Desti_1861"/>
<reference evidence="2" key="1">
    <citation type="submission" date="2012-06" db="EMBL/GenBank/DDBJ databases">
        <title>Complete sequence of chromosome of Desulfomonile tiedjei DSM 6799.</title>
        <authorList>
            <person name="Lucas S."/>
            <person name="Copeland A."/>
            <person name="Lapidus A."/>
            <person name="Glavina del Rio T."/>
            <person name="Dalin E."/>
            <person name="Tice H."/>
            <person name="Bruce D."/>
            <person name="Goodwin L."/>
            <person name="Pitluck S."/>
            <person name="Peters L."/>
            <person name="Ovchinnikova G."/>
            <person name="Zeytun A."/>
            <person name="Lu M."/>
            <person name="Kyrpides N."/>
            <person name="Mavromatis K."/>
            <person name="Ivanova N."/>
            <person name="Brettin T."/>
            <person name="Detter J.C."/>
            <person name="Han C."/>
            <person name="Larimer F."/>
            <person name="Land M."/>
            <person name="Hauser L."/>
            <person name="Markowitz V."/>
            <person name="Cheng J.-F."/>
            <person name="Hugenholtz P."/>
            <person name="Woyke T."/>
            <person name="Wu D."/>
            <person name="Spring S."/>
            <person name="Schroeder M."/>
            <person name="Brambilla E."/>
            <person name="Klenk H.-P."/>
            <person name="Eisen J.A."/>
        </authorList>
    </citation>
    <scope>NUCLEOTIDE SEQUENCE [LARGE SCALE GENOMIC DNA]</scope>
    <source>
        <strain evidence="2">ATCC 49306 / DSM 6799 / DCB-1</strain>
    </source>
</reference>
<dbReference type="AlphaFoldDB" id="I4C4S8"/>
<gene>
    <name evidence="1" type="ordered locus">Desti_1861</name>
</gene>
<organism evidence="1 2">
    <name type="scientific">Desulfomonile tiedjei (strain ATCC 49306 / DSM 6799 / DCB-1)</name>
    <dbReference type="NCBI Taxonomy" id="706587"/>
    <lineage>
        <taxon>Bacteria</taxon>
        <taxon>Pseudomonadati</taxon>
        <taxon>Thermodesulfobacteriota</taxon>
        <taxon>Desulfomonilia</taxon>
        <taxon>Desulfomonilales</taxon>
        <taxon>Desulfomonilaceae</taxon>
        <taxon>Desulfomonile</taxon>
    </lineage>
</organism>
<dbReference type="Proteomes" id="UP000006055">
    <property type="component" value="Chromosome"/>
</dbReference>
<keyword evidence="2" id="KW-1185">Reference proteome</keyword>
<accession>I4C4S8</accession>
<dbReference type="KEGG" id="dti:Desti_1861"/>